<dbReference type="AlphaFoldDB" id="A0A7J0GFP9"/>
<organism evidence="1 2">
    <name type="scientific">Actinidia rufa</name>
    <dbReference type="NCBI Taxonomy" id="165716"/>
    <lineage>
        <taxon>Eukaryota</taxon>
        <taxon>Viridiplantae</taxon>
        <taxon>Streptophyta</taxon>
        <taxon>Embryophyta</taxon>
        <taxon>Tracheophyta</taxon>
        <taxon>Spermatophyta</taxon>
        <taxon>Magnoliopsida</taxon>
        <taxon>eudicotyledons</taxon>
        <taxon>Gunneridae</taxon>
        <taxon>Pentapetalae</taxon>
        <taxon>asterids</taxon>
        <taxon>Ericales</taxon>
        <taxon>Actinidiaceae</taxon>
        <taxon>Actinidia</taxon>
    </lineage>
</organism>
<evidence type="ECO:0000313" key="2">
    <source>
        <dbReference type="Proteomes" id="UP000585474"/>
    </source>
</evidence>
<gene>
    <name evidence="1" type="ORF">Acr_21g0001270</name>
</gene>
<dbReference type="Proteomes" id="UP000585474">
    <property type="component" value="Unassembled WGS sequence"/>
</dbReference>
<comment type="caution">
    <text evidence="1">The sequence shown here is derived from an EMBL/GenBank/DDBJ whole genome shotgun (WGS) entry which is preliminary data.</text>
</comment>
<accession>A0A7J0GFP9</accession>
<reference evidence="1 2" key="1">
    <citation type="submission" date="2019-07" db="EMBL/GenBank/DDBJ databases">
        <title>De Novo Assembly of kiwifruit Actinidia rufa.</title>
        <authorList>
            <person name="Sugita-Konishi S."/>
            <person name="Sato K."/>
            <person name="Mori E."/>
            <person name="Abe Y."/>
            <person name="Kisaki G."/>
            <person name="Hamano K."/>
            <person name="Suezawa K."/>
            <person name="Otani M."/>
            <person name="Fukuda T."/>
            <person name="Manabe T."/>
            <person name="Gomi K."/>
            <person name="Tabuchi M."/>
            <person name="Akimitsu K."/>
            <person name="Kataoka I."/>
        </authorList>
    </citation>
    <scope>NUCLEOTIDE SEQUENCE [LARGE SCALE GENOMIC DNA]</scope>
    <source>
        <strain evidence="2">cv. Fuchu</strain>
    </source>
</reference>
<sequence>MLRSSSWIFCYKNKSRDSSVQATFTPRSLRFAINAQ</sequence>
<name>A0A7J0GFP9_9ERIC</name>
<evidence type="ECO:0000313" key="1">
    <source>
        <dbReference type="EMBL" id="GFZ09528.1"/>
    </source>
</evidence>
<dbReference type="EMBL" id="BJWL01000021">
    <property type="protein sequence ID" value="GFZ09528.1"/>
    <property type="molecule type" value="Genomic_DNA"/>
</dbReference>
<proteinExistence type="predicted"/>
<keyword evidence="2" id="KW-1185">Reference proteome</keyword>
<protein>
    <submittedName>
        <fullName evidence="1">Uncharacterized protein</fullName>
    </submittedName>
</protein>